<feature type="compositionally biased region" description="Basic and acidic residues" evidence="1">
    <location>
        <begin position="74"/>
        <end position="84"/>
    </location>
</feature>
<accession>A0ABQ9GDE0</accession>
<evidence type="ECO:0000256" key="1">
    <source>
        <dbReference type="SAM" id="MobiDB-lite"/>
    </source>
</evidence>
<feature type="region of interest" description="Disordered" evidence="1">
    <location>
        <begin position="17"/>
        <end position="40"/>
    </location>
</feature>
<organism evidence="2 3">
    <name type="scientific">Dryococelus australis</name>
    <dbReference type="NCBI Taxonomy" id="614101"/>
    <lineage>
        <taxon>Eukaryota</taxon>
        <taxon>Metazoa</taxon>
        <taxon>Ecdysozoa</taxon>
        <taxon>Arthropoda</taxon>
        <taxon>Hexapoda</taxon>
        <taxon>Insecta</taxon>
        <taxon>Pterygota</taxon>
        <taxon>Neoptera</taxon>
        <taxon>Polyneoptera</taxon>
        <taxon>Phasmatodea</taxon>
        <taxon>Verophasmatodea</taxon>
        <taxon>Anareolatae</taxon>
        <taxon>Phasmatidae</taxon>
        <taxon>Eurycanthinae</taxon>
        <taxon>Dryococelus</taxon>
    </lineage>
</organism>
<evidence type="ECO:0000313" key="2">
    <source>
        <dbReference type="EMBL" id="KAJ8870439.1"/>
    </source>
</evidence>
<comment type="caution">
    <text evidence="2">The sequence shown here is derived from an EMBL/GenBank/DDBJ whole genome shotgun (WGS) entry which is preliminary data.</text>
</comment>
<feature type="region of interest" description="Disordered" evidence="1">
    <location>
        <begin position="54"/>
        <end position="84"/>
    </location>
</feature>
<dbReference type="Proteomes" id="UP001159363">
    <property type="component" value="Chromosome 12"/>
</dbReference>
<gene>
    <name evidence="2" type="ORF">PR048_029461</name>
</gene>
<sequence>MQEIVGPEGIQSTWQCIRTDRRRKRSPQVRDDKSTMQRQRRRLTWHAHNLTTTQQYARRDERPISRPSPRKKSERLASRRERADTNEAKCVIKVGMSSAPLGAGRSGALGDLQVTDKERPAAAANCADVNTHTYVHAVVCSSPLPLHPPLSEFTPSLFPLEHYARAPGTAARLAAAQVGGGERERSVHLQPAPFDCGGRGVHLSSCSAFTWRRQRTLGAEFSHMPRPPLRLFKGDTATRINSPIAAKRKALNWRTVFSSCSVCLWDFQRRSYYFVGGKCVGRFNACPSTSFVWI</sequence>
<evidence type="ECO:0000313" key="3">
    <source>
        <dbReference type="Proteomes" id="UP001159363"/>
    </source>
</evidence>
<keyword evidence="3" id="KW-1185">Reference proteome</keyword>
<name>A0ABQ9GDE0_9NEOP</name>
<dbReference type="EMBL" id="JARBHB010000013">
    <property type="protein sequence ID" value="KAJ8870439.1"/>
    <property type="molecule type" value="Genomic_DNA"/>
</dbReference>
<proteinExistence type="predicted"/>
<protein>
    <submittedName>
        <fullName evidence="2">Uncharacterized protein</fullName>
    </submittedName>
</protein>
<reference evidence="2 3" key="1">
    <citation type="submission" date="2023-02" db="EMBL/GenBank/DDBJ databases">
        <title>LHISI_Scaffold_Assembly.</title>
        <authorList>
            <person name="Stuart O.P."/>
            <person name="Cleave R."/>
            <person name="Magrath M.J.L."/>
            <person name="Mikheyev A.S."/>
        </authorList>
    </citation>
    <scope>NUCLEOTIDE SEQUENCE [LARGE SCALE GENOMIC DNA]</scope>
    <source>
        <strain evidence="2">Daus_M_001</strain>
        <tissue evidence="2">Leg muscle</tissue>
    </source>
</reference>